<comment type="caution">
    <text evidence="2">The sequence shown here is derived from an EMBL/GenBank/DDBJ whole genome shotgun (WGS) entry which is preliminary data.</text>
</comment>
<keyword evidence="1" id="KW-0812">Transmembrane</keyword>
<dbReference type="EMBL" id="JANURM010000002">
    <property type="protein sequence ID" value="MDL0088228.1"/>
    <property type="molecule type" value="Genomic_DNA"/>
</dbReference>
<keyword evidence="3" id="KW-1185">Reference proteome</keyword>
<reference evidence="2" key="1">
    <citation type="submission" date="2022-08" db="EMBL/GenBank/DDBJ databases">
        <authorList>
            <person name="Wang H."/>
        </authorList>
    </citation>
    <scope>NUCLEOTIDE SEQUENCE</scope>
    <source>
        <strain evidence="2">PS10</strain>
    </source>
</reference>
<feature type="transmembrane region" description="Helical" evidence="1">
    <location>
        <begin position="17"/>
        <end position="37"/>
    </location>
</feature>
<dbReference type="Proteomes" id="UP001173801">
    <property type="component" value="Unassembled WGS sequence"/>
</dbReference>
<gene>
    <name evidence="2" type="ORF">NYG85_02400</name>
</gene>
<organism evidence="2 3">
    <name type="scientific">Campylobacter gastrosuis</name>
    <dbReference type="NCBI Taxonomy" id="2974576"/>
    <lineage>
        <taxon>Bacteria</taxon>
        <taxon>Pseudomonadati</taxon>
        <taxon>Campylobacterota</taxon>
        <taxon>Epsilonproteobacteria</taxon>
        <taxon>Campylobacterales</taxon>
        <taxon>Campylobacteraceae</taxon>
        <taxon>Campylobacter</taxon>
    </lineage>
</organism>
<evidence type="ECO:0000256" key="1">
    <source>
        <dbReference type="SAM" id="Phobius"/>
    </source>
</evidence>
<keyword evidence="1" id="KW-1133">Transmembrane helix</keyword>
<name>A0ABT7HMU9_9BACT</name>
<evidence type="ECO:0000313" key="3">
    <source>
        <dbReference type="Proteomes" id="UP001173801"/>
    </source>
</evidence>
<protein>
    <submittedName>
        <fullName evidence="2">DUF3137 domain-containing protein</fullName>
    </submittedName>
</protein>
<keyword evidence="1" id="KW-0472">Membrane</keyword>
<dbReference type="Pfam" id="PF11335">
    <property type="entry name" value="DUF3137"/>
    <property type="match status" value="1"/>
</dbReference>
<reference evidence="2" key="2">
    <citation type="journal article" date="2023" name="Microorganisms">
        <title>Isolation and Genomic Characteristics of Cat-Borne Campylobacter felis sp. nov. and Sheep-Borne Campylobacter ovis sp. nov.</title>
        <authorList>
            <person name="Wang H."/>
            <person name="Li Y."/>
            <person name="Gu Y."/>
            <person name="Zhou G."/>
            <person name="Chen X."/>
            <person name="Zhang X."/>
            <person name="Shao Z."/>
            <person name="Zhang J."/>
            <person name="Zhang M."/>
        </authorList>
    </citation>
    <scope>NUCLEOTIDE SEQUENCE</scope>
    <source>
        <strain evidence="2">PS10</strain>
    </source>
</reference>
<feature type="transmembrane region" description="Helical" evidence="1">
    <location>
        <begin position="43"/>
        <end position="64"/>
    </location>
</feature>
<evidence type="ECO:0000313" key="2">
    <source>
        <dbReference type="EMBL" id="MDL0088228.1"/>
    </source>
</evidence>
<accession>A0ABT7HMU9</accession>
<dbReference type="RefSeq" id="WP_284936882.1">
    <property type="nucleotide sequence ID" value="NZ_JANURM010000002.1"/>
</dbReference>
<dbReference type="InterPro" id="IPR021484">
    <property type="entry name" value="DUF3137"/>
</dbReference>
<sequence>MDIINLELERQKIKKRLDFVTTLFVIIFALSLIVVFLNKSSEFFNFLISGVAFLTTIFGLYRGFLTKEFNDNFKDLVITKIIKELDENLSYNKNGFLSKSEFLSTKIYDNNLHKFSGNDLISGKVDSVMIKFSDIKATKIFYNGEKEQEKSVFYGIFFIAEFNKNIKSQTYIIDKKSLNAQKIGERAYMDDVEFERIFDVFCKDQINTRYLLTPKFMQDFTKLRQNFKCPINACLMDSKIFIYIERGFDSFEPNLKEPLAGKGKNLEIYASELKGCLDLVKILNLNNDLFKS</sequence>
<proteinExistence type="predicted"/>